<sequence>MEKVSVVVRFDGTWTTSAGRYAYDGGRTTGMRVEKGIAYECFVEDLRRTVNEKSMLWSLEIKVLLPCINMSAPPMRICDYPTLCFFLDNAGGPATGFIPLCITKHAIIPRDLCAKKNKNEPTG</sequence>
<comment type="caution">
    <text evidence="1">The sequence shown here is derived from an EMBL/GenBank/DDBJ whole genome shotgun (WGS) entry which is preliminary data.</text>
</comment>
<protein>
    <submittedName>
        <fullName evidence="1">Uncharacterized protein</fullName>
    </submittedName>
</protein>
<name>A0ACC0XUH5_9ROSI</name>
<dbReference type="Proteomes" id="UP001163603">
    <property type="component" value="Chromosome 10"/>
</dbReference>
<evidence type="ECO:0000313" key="1">
    <source>
        <dbReference type="EMBL" id="KAJ0024854.1"/>
    </source>
</evidence>
<dbReference type="EMBL" id="CM047745">
    <property type="protein sequence ID" value="KAJ0024854.1"/>
    <property type="molecule type" value="Genomic_DNA"/>
</dbReference>
<organism evidence="1 2">
    <name type="scientific">Pistacia integerrima</name>
    <dbReference type="NCBI Taxonomy" id="434235"/>
    <lineage>
        <taxon>Eukaryota</taxon>
        <taxon>Viridiplantae</taxon>
        <taxon>Streptophyta</taxon>
        <taxon>Embryophyta</taxon>
        <taxon>Tracheophyta</taxon>
        <taxon>Spermatophyta</taxon>
        <taxon>Magnoliopsida</taxon>
        <taxon>eudicotyledons</taxon>
        <taxon>Gunneridae</taxon>
        <taxon>Pentapetalae</taxon>
        <taxon>rosids</taxon>
        <taxon>malvids</taxon>
        <taxon>Sapindales</taxon>
        <taxon>Anacardiaceae</taxon>
        <taxon>Pistacia</taxon>
    </lineage>
</organism>
<reference evidence="2" key="1">
    <citation type="journal article" date="2023" name="G3 (Bethesda)">
        <title>Genome assembly and association tests identify interacting loci associated with vigor, precocity, and sex in interspecific pistachio rootstocks.</title>
        <authorList>
            <person name="Palmer W."/>
            <person name="Jacygrad E."/>
            <person name="Sagayaradj S."/>
            <person name="Cavanaugh K."/>
            <person name="Han R."/>
            <person name="Bertier L."/>
            <person name="Beede B."/>
            <person name="Kafkas S."/>
            <person name="Golino D."/>
            <person name="Preece J."/>
            <person name="Michelmore R."/>
        </authorList>
    </citation>
    <scope>NUCLEOTIDE SEQUENCE [LARGE SCALE GENOMIC DNA]</scope>
</reference>
<gene>
    <name evidence="1" type="ORF">Pint_07560</name>
</gene>
<evidence type="ECO:0000313" key="2">
    <source>
        <dbReference type="Proteomes" id="UP001163603"/>
    </source>
</evidence>
<accession>A0ACC0XUH5</accession>
<keyword evidence="2" id="KW-1185">Reference proteome</keyword>
<proteinExistence type="predicted"/>